<reference evidence="1 2" key="1">
    <citation type="submission" date="2018-11" db="EMBL/GenBank/DDBJ databases">
        <authorList>
            <consortium name="Pathogen Informatics"/>
        </authorList>
    </citation>
    <scope>NUCLEOTIDE SEQUENCE [LARGE SCALE GENOMIC DNA]</scope>
    <source>
        <strain evidence="1 2">Zambia</strain>
    </source>
</reference>
<organism evidence="1 2">
    <name type="scientific">Schistosoma margrebowiei</name>
    <dbReference type="NCBI Taxonomy" id="48269"/>
    <lineage>
        <taxon>Eukaryota</taxon>
        <taxon>Metazoa</taxon>
        <taxon>Spiralia</taxon>
        <taxon>Lophotrochozoa</taxon>
        <taxon>Platyhelminthes</taxon>
        <taxon>Trematoda</taxon>
        <taxon>Digenea</taxon>
        <taxon>Strigeidida</taxon>
        <taxon>Schistosomatoidea</taxon>
        <taxon>Schistosomatidae</taxon>
        <taxon>Schistosoma</taxon>
    </lineage>
</organism>
<keyword evidence="2" id="KW-1185">Reference proteome</keyword>
<dbReference type="Proteomes" id="UP000277204">
    <property type="component" value="Unassembled WGS sequence"/>
</dbReference>
<sequence length="213" mass="23540">MMRIRRVLVCPPPNHWASFVDNPTSNLVHNHLNNLRVSGHSGVGLVNRTTEHLELMRIQQQPMRSAVTGSVMVSQPRSIPIISNDGVITQIAEPLSPLLYGYHGPFHVHSNPGPLPLQISRVNPTHLMQSVHCLPSVNQTHTMPATAISTTFTDSTHFHHPYYIESGMYAYPQQPIQLTWISGLGEHHSISSTACLTSPDIMNVASASPGVWR</sequence>
<protein>
    <submittedName>
        <fullName evidence="1">Uncharacterized protein</fullName>
    </submittedName>
</protein>
<evidence type="ECO:0000313" key="2">
    <source>
        <dbReference type="Proteomes" id="UP000277204"/>
    </source>
</evidence>
<dbReference type="EMBL" id="UZAI01018469">
    <property type="protein sequence ID" value="VDP37296.1"/>
    <property type="molecule type" value="Genomic_DNA"/>
</dbReference>
<name>A0A183MXQ7_9TREM</name>
<dbReference type="AlphaFoldDB" id="A0A183MXQ7"/>
<evidence type="ECO:0000313" key="1">
    <source>
        <dbReference type="EMBL" id="VDP37296.1"/>
    </source>
</evidence>
<proteinExistence type="predicted"/>
<gene>
    <name evidence="1" type="ORF">SMRZ_LOCUS20832</name>
</gene>
<accession>A0A183MXQ7</accession>